<dbReference type="Proteomes" id="UP001362999">
    <property type="component" value="Unassembled WGS sequence"/>
</dbReference>
<proteinExistence type="predicted"/>
<dbReference type="GO" id="GO:0007166">
    <property type="term" value="P:cell surface receptor signaling pathway"/>
    <property type="evidence" value="ECO:0007669"/>
    <property type="project" value="InterPro"/>
</dbReference>
<dbReference type="InterPro" id="IPR059179">
    <property type="entry name" value="MLKL-like_MCAfunc"/>
</dbReference>
<organism evidence="1 2">
    <name type="scientific">Favolaschia claudopus</name>
    <dbReference type="NCBI Taxonomy" id="2862362"/>
    <lineage>
        <taxon>Eukaryota</taxon>
        <taxon>Fungi</taxon>
        <taxon>Dikarya</taxon>
        <taxon>Basidiomycota</taxon>
        <taxon>Agaricomycotina</taxon>
        <taxon>Agaricomycetes</taxon>
        <taxon>Agaricomycetidae</taxon>
        <taxon>Agaricales</taxon>
        <taxon>Marasmiineae</taxon>
        <taxon>Mycenaceae</taxon>
        <taxon>Favolaschia</taxon>
    </lineage>
</organism>
<gene>
    <name evidence="1" type="ORF">R3P38DRAFT_2847666</name>
</gene>
<evidence type="ECO:0008006" key="3">
    <source>
        <dbReference type="Google" id="ProtNLM"/>
    </source>
</evidence>
<dbReference type="CDD" id="cd21037">
    <property type="entry name" value="MLKL_NTD"/>
    <property type="match status" value="1"/>
</dbReference>
<keyword evidence="2" id="KW-1185">Reference proteome</keyword>
<name>A0AAW0DUR0_9AGAR</name>
<comment type="caution">
    <text evidence="1">The sequence shown here is derived from an EMBL/GenBank/DDBJ whole genome shotgun (WGS) entry which is preliminary data.</text>
</comment>
<dbReference type="Gene3D" id="1.20.930.20">
    <property type="entry name" value="Adaptor protein Cbl, N-terminal domain"/>
    <property type="match status" value="1"/>
</dbReference>
<protein>
    <recommendedName>
        <fullName evidence="3">Fungal N-terminal domain-containing protein</fullName>
    </recommendedName>
</protein>
<dbReference type="EMBL" id="JAWWNJ010000005">
    <property type="protein sequence ID" value="KAK7055534.1"/>
    <property type="molecule type" value="Genomic_DNA"/>
</dbReference>
<sequence>MPVLKLLTSIRIRRRRHSPNSQTPDEASQKLTLLIQGLSILEKATAISGIPYLKGAVGVALEVAKCVERYHSNNEEFCRLAVKCGDLVVAITNQVRSVGGVSQNLEGLVKDFVATLKTVQKTVQDISQCTSRTRRFLAQEDYSRRLKMLSDTVNEAQLRFMVLASIANHSKGQPGTRDAIYDHNDITLDSQYSRGEGWIAFHGTLRNTMESVIVKRYQRGCKQAVVDADIRAFKEYWHSNLPQYLGRSSPLADAPHIVLKGVTSDHVSSYIASKFAEDNQRGSVEALRLLRDLTNALAFTVGTTASSSFDISKIHLNDSGNVVVVNLDPVLDASQASDDGMPYWRSWQEICIELLAGDPRYEPNPSIEYDADPTSHQRLEYLRPILGHIHYGGARFREASIVLAFNSQGLVLDQAYRDLQASIHCHPQSHSPSVNTQVLGAMWRRLHELHYVAHFREPLDVNIGDIGYITGNPPRFVRLKNMRSRVTDDWAPKSKKLRPLTLIPPKWWTTSTVDGIVRHECRFSYPLALEFNSENWHENRPRILKESRVRRVNVPSKTGLVVECTKAWKVLAECAADLAAEHHDRSVAASDLILVVYTKQQTGYAMFRLNKPVDDAKWKEIWAKDGESPPGSIYFYESPPGGPSGVWGYFSLSPSPGKPYLKWTPDRDDAGDAWGWTYQSEDWTIEISKPKFKQYIRYVQL</sequence>
<evidence type="ECO:0000313" key="1">
    <source>
        <dbReference type="EMBL" id="KAK7055534.1"/>
    </source>
</evidence>
<reference evidence="1 2" key="1">
    <citation type="journal article" date="2024" name="J Genomics">
        <title>Draft genome sequencing and assembly of Favolaschia claudopus CIRM-BRFM 2984 isolated from oak limbs.</title>
        <authorList>
            <person name="Navarro D."/>
            <person name="Drula E."/>
            <person name="Chaduli D."/>
            <person name="Cazenave R."/>
            <person name="Ahrendt S."/>
            <person name="Wang J."/>
            <person name="Lipzen A."/>
            <person name="Daum C."/>
            <person name="Barry K."/>
            <person name="Grigoriev I.V."/>
            <person name="Favel A."/>
            <person name="Rosso M.N."/>
            <person name="Martin F."/>
        </authorList>
    </citation>
    <scope>NUCLEOTIDE SEQUENCE [LARGE SCALE GENOMIC DNA]</scope>
    <source>
        <strain evidence="1 2">CIRM-BRFM 2984</strain>
    </source>
</reference>
<evidence type="ECO:0000313" key="2">
    <source>
        <dbReference type="Proteomes" id="UP001362999"/>
    </source>
</evidence>
<accession>A0AAW0DUR0</accession>
<dbReference type="AlphaFoldDB" id="A0AAW0DUR0"/>
<dbReference type="InterPro" id="IPR036537">
    <property type="entry name" value="Adaptor_Cbl_N_dom_sf"/>
</dbReference>